<accession>A0A1B2RZ12</accession>
<dbReference type="AlphaFoldDB" id="A0A1B2RZ12"/>
<keyword evidence="1" id="KW-0496">Mitochondrion</keyword>
<geneLocation type="mitochondrion" evidence="1"/>
<dbReference type="EMBL" id="KX306823">
    <property type="protein sequence ID" value="AOC61566.1"/>
    <property type="molecule type" value="Genomic_DNA"/>
</dbReference>
<evidence type="ECO:0000313" key="1">
    <source>
        <dbReference type="EMBL" id="AOC61566.1"/>
    </source>
</evidence>
<name>A0A1B2RZ12_9CHLO</name>
<reference evidence="1" key="1">
    <citation type="journal article" date="2016" name="Genome Biol. Evol.">
        <title>Mitochondrion-to-Chloroplast DNA Transfers and Intragenomic Proliferation of Chloroplast Group II Introns in Gloeotilopsis Green Algae (Ulotrichales, Ulvophyceae).</title>
        <authorList>
            <person name="Turmel M."/>
            <person name="Otis C."/>
            <person name="Lemieux C."/>
        </authorList>
    </citation>
    <scope>NUCLEOTIDE SEQUENCE</scope>
</reference>
<protein>
    <submittedName>
        <fullName evidence="1">Uncharacterized protein</fullName>
    </submittedName>
</protein>
<organism evidence="1">
    <name type="scientific">Gloeotilopsis planctonica</name>
    <dbReference type="NCBI Taxonomy" id="34157"/>
    <lineage>
        <taxon>Eukaryota</taxon>
        <taxon>Viridiplantae</taxon>
        <taxon>Chlorophyta</taxon>
        <taxon>core chlorophytes</taxon>
        <taxon>Ulvophyceae</taxon>
        <taxon>OUU clade</taxon>
        <taxon>Ulotrichales</taxon>
        <taxon>Ulotrichaceae</taxon>
        <taxon>Gloeotilopsis</taxon>
    </lineage>
</organism>
<sequence>MNIPKNSNPNQVAFVAKTQLINARSKTAAKETALKKRLNTVFENCEIVFILANSKSHLQSTFQVFDKSFLQKSTFPKHALNNYCLNFHMPIQGCHLDLLVLCKNPEKKPSNLSTFTTSCHLYRPGLDGMLKTHMAGVLCGELFKIEKQAFRSLVPNQISLGHPWHFNQLVGAFVKDENQLIFYIGHAEIKQTLLLQQHLKQFAFIDPVLPPKLLMLQSFRETFSKLELLLLMQSRSHFRVLNNLVSALQHLKLNLLLFLDFKTKAEIKQH</sequence>
<gene>
    <name evidence="1" type="primary">orf270</name>
</gene>
<proteinExistence type="predicted"/>